<dbReference type="EMBL" id="JAODUP010000477">
    <property type="protein sequence ID" value="KAK2148881.1"/>
    <property type="molecule type" value="Genomic_DNA"/>
</dbReference>
<name>A0AAD9JAC0_9ANNE</name>
<dbReference type="GO" id="GO:0005930">
    <property type="term" value="C:axoneme"/>
    <property type="evidence" value="ECO:0007669"/>
    <property type="project" value="TreeGrafter"/>
</dbReference>
<accession>A0AAD9JAC0</accession>
<feature type="compositionally biased region" description="Acidic residues" evidence="3">
    <location>
        <begin position="499"/>
        <end position="508"/>
    </location>
</feature>
<feature type="coiled-coil region" evidence="2">
    <location>
        <begin position="296"/>
        <end position="370"/>
    </location>
</feature>
<dbReference type="InterPro" id="IPR049258">
    <property type="entry name" value="ODAD1_CC"/>
</dbReference>
<evidence type="ECO:0000313" key="6">
    <source>
        <dbReference type="Proteomes" id="UP001208570"/>
    </source>
</evidence>
<keyword evidence="1 2" id="KW-0175">Coiled coil</keyword>
<evidence type="ECO:0000256" key="2">
    <source>
        <dbReference type="SAM" id="Coils"/>
    </source>
</evidence>
<dbReference type="PANTHER" id="PTHR21694:SF35">
    <property type="entry name" value="OUTER DYNEIN ARM-DOCKING COMPLEX SUBUNIT 1"/>
    <property type="match status" value="1"/>
</dbReference>
<evidence type="ECO:0000256" key="3">
    <source>
        <dbReference type="SAM" id="MobiDB-lite"/>
    </source>
</evidence>
<dbReference type="GO" id="GO:0036158">
    <property type="term" value="P:outer dynein arm assembly"/>
    <property type="evidence" value="ECO:0007669"/>
    <property type="project" value="TreeGrafter"/>
</dbReference>
<feature type="compositionally biased region" description="Basic and acidic residues" evidence="3">
    <location>
        <begin position="529"/>
        <end position="549"/>
    </location>
</feature>
<evidence type="ECO:0000313" key="5">
    <source>
        <dbReference type="EMBL" id="KAK2148881.1"/>
    </source>
</evidence>
<keyword evidence="6" id="KW-1185">Reference proteome</keyword>
<feature type="domain" description="ODAD1 central coiled coil region" evidence="4">
    <location>
        <begin position="146"/>
        <end position="430"/>
    </location>
</feature>
<evidence type="ECO:0000256" key="1">
    <source>
        <dbReference type="ARBA" id="ARBA00023054"/>
    </source>
</evidence>
<feature type="region of interest" description="Disordered" evidence="3">
    <location>
        <begin position="1"/>
        <end position="22"/>
    </location>
</feature>
<organism evidence="5 6">
    <name type="scientific">Paralvinella palmiformis</name>
    <dbReference type="NCBI Taxonomy" id="53620"/>
    <lineage>
        <taxon>Eukaryota</taxon>
        <taxon>Metazoa</taxon>
        <taxon>Spiralia</taxon>
        <taxon>Lophotrochozoa</taxon>
        <taxon>Annelida</taxon>
        <taxon>Polychaeta</taxon>
        <taxon>Sedentaria</taxon>
        <taxon>Canalipalpata</taxon>
        <taxon>Terebellida</taxon>
        <taxon>Terebelliformia</taxon>
        <taxon>Alvinellidae</taxon>
        <taxon>Paralvinella</taxon>
    </lineage>
</organism>
<dbReference type="Proteomes" id="UP001208570">
    <property type="component" value="Unassembled WGS sequence"/>
</dbReference>
<evidence type="ECO:0000259" key="4">
    <source>
        <dbReference type="Pfam" id="PF21773"/>
    </source>
</evidence>
<feature type="region of interest" description="Disordered" evidence="3">
    <location>
        <begin position="73"/>
        <end position="150"/>
    </location>
</feature>
<reference evidence="5" key="1">
    <citation type="journal article" date="2023" name="Mol. Biol. Evol.">
        <title>Third-Generation Sequencing Reveals the Adaptive Role of the Epigenome in Three Deep-Sea Polychaetes.</title>
        <authorList>
            <person name="Perez M."/>
            <person name="Aroh O."/>
            <person name="Sun Y."/>
            <person name="Lan Y."/>
            <person name="Juniper S.K."/>
            <person name="Young C.R."/>
            <person name="Angers B."/>
            <person name="Qian P.Y."/>
        </authorList>
    </citation>
    <scope>NUCLEOTIDE SEQUENCE</scope>
    <source>
        <strain evidence="5">P08H-3</strain>
    </source>
</reference>
<comment type="caution">
    <text evidence="5">The sequence shown here is derived from an EMBL/GenBank/DDBJ whole genome shotgun (WGS) entry which is preliminary data.</text>
</comment>
<dbReference type="PANTHER" id="PTHR21694">
    <property type="entry name" value="COILED-COIL DOMAIN-CONTAINING PROTEIN 63"/>
    <property type="match status" value="1"/>
</dbReference>
<sequence length="560" mass="65410">MPRPRSPAHSDISDGEADGNEAELARLQRRYRVMENDRKAYCQESQDVIKRQRAEIAALQAEQEEILKNMRLIESQSNQEKDNKNCENLGELGRTKQEIEQQIKEERTRHNELNSEIREWEKKKRDQQKKAGGSASSSQHTTKTSKDIRKLENRLQLANNKFCKALEENKGMRDDIDSLRVERRRFEDLYKRLEKERQKLKEEIGQIIDEATQAHDQRDEAQSKMILLKEKSDKDIQQHETEMKELIRIIDHDRRLKEFMNSKNKDRPEDSQLVKWRQEREAHMAEKLKASQTDSVDSYEEAFQKIKEMRKEENVEKLVSDFIRVEDQNFALFNYVNEQNHQIETLQEQIDEIKSEIESFKSQGVELEEQRKAILKTLDEKQSHAAQKADEFDEKYKEVSKILDQLRAGIESLFNKTNCDSSSIDDMLGSKQGVTNQNMIQYLGIIEEKTNQLLLAQTYLANKEDEDGYVSRKRPALLGDGPQPPAPKPLILPPAVGEYDSDTSDASEEGSRPLTHGELTHKVMKSVKKREQEMRKNENKYDLSEAADKKSKKKDKKVKY</sequence>
<proteinExistence type="predicted"/>
<feature type="compositionally biased region" description="Pro residues" evidence="3">
    <location>
        <begin position="482"/>
        <end position="492"/>
    </location>
</feature>
<feature type="region of interest" description="Disordered" evidence="3">
    <location>
        <begin position="465"/>
        <end position="560"/>
    </location>
</feature>
<dbReference type="GO" id="GO:0003341">
    <property type="term" value="P:cilium movement"/>
    <property type="evidence" value="ECO:0007669"/>
    <property type="project" value="TreeGrafter"/>
</dbReference>
<feature type="compositionally biased region" description="Basic residues" evidence="3">
    <location>
        <begin position="550"/>
        <end position="560"/>
    </location>
</feature>
<protein>
    <recommendedName>
        <fullName evidence="4">ODAD1 central coiled coil region domain-containing protein</fullName>
    </recommendedName>
</protein>
<dbReference type="Pfam" id="PF21773">
    <property type="entry name" value="ODAD1_CC"/>
    <property type="match status" value="1"/>
</dbReference>
<feature type="compositionally biased region" description="Basic and acidic residues" evidence="3">
    <location>
        <begin position="93"/>
        <end position="124"/>
    </location>
</feature>
<gene>
    <name evidence="5" type="ORF">LSH36_477g01000</name>
</gene>
<dbReference type="InterPro" id="IPR051876">
    <property type="entry name" value="ODA-DC/CCD"/>
</dbReference>
<dbReference type="AlphaFoldDB" id="A0AAD9JAC0"/>